<evidence type="ECO:0000259" key="13">
    <source>
        <dbReference type="Pfam" id="PF07715"/>
    </source>
</evidence>
<dbReference type="GO" id="GO:0044718">
    <property type="term" value="P:siderophore transmembrane transport"/>
    <property type="evidence" value="ECO:0007669"/>
    <property type="project" value="TreeGrafter"/>
</dbReference>
<dbReference type="GO" id="GO:0015344">
    <property type="term" value="F:siderophore uptake transmembrane transporter activity"/>
    <property type="evidence" value="ECO:0007669"/>
    <property type="project" value="TreeGrafter"/>
</dbReference>
<keyword evidence="8 14" id="KW-0675">Receptor</keyword>
<dbReference type="PROSITE" id="PS52016">
    <property type="entry name" value="TONB_DEPENDENT_REC_3"/>
    <property type="match status" value="1"/>
</dbReference>
<dbReference type="PANTHER" id="PTHR30069">
    <property type="entry name" value="TONB-DEPENDENT OUTER MEMBRANE RECEPTOR"/>
    <property type="match status" value="1"/>
</dbReference>
<accession>A0A5M8P2H8</accession>
<dbReference type="SUPFAM" id="SSF49464">
    <property type="entry name" value="Carboxypeptidase regulatory domain-like"/>
    <property type="match status" value="1"/>
</dbReference>
<comment type="caution">
    <text evidence="14">The sequence shown here is derived from an EMBL/GenBank/DDBJ whole genome shotgun (WGS) entry which is preliminary data.</text>
</comment>
<dbReference type="EMBL" id="SNRX01000007">
    <property type="protein sequence ID" value="KAA6302552.1"/>
    <property type="molecule type" value="Genomic_DNA"/>
</dbReference>
<dbReference type="PANTHER" id="PTHR30069:SF29">
    <property type="entry name" value="HEMOGLOBIN AND HEMOGLOBIN-HAPTOGLOBIN-BINDING PROTEIN 1-RELATED"/>
    <property type="match status" value="1"/>
</dbReference>
<dbReference type="InterPro" id="IPR000531">
    <property type="entry name" value="Beta-barrel_TonB"/>
</dbReference>
<keyword evidence="6 11" id="KW-0798">TonB box</keyword>
<sequence length="904" mass="102713">MKNKLILFTVFLTVTFNGFSQTNDTILVKENYFGTPLLKVLNDFEVKYGLKLKYDSTLIVHYTFDYTFDRLYLGTPPRIAFDGIFQEIKDLSYYTDENGVYCIVLKKNLPKNRTQLENKRFVGNASRHNLTVYGRIKDQTNGEPLPFASVYVEGQNIAASTNTDGYFTLYNVPSDKETLIFKYLGYETQYFYLSLEVNVGNLFVELLPATNILDEIVIVKEREDVLKIPALSIGVIQTTAAKIADLPALGEKDLFRTFQLMPGISGSNESSAGLYVRGGTPDQNLVLYDGFTIYHQEHLMGVFSAFNTNAIKDVQLHKGGFDAKYGGRLSSVMEIVGKTGNDKQFNLGGDVGFLGFNAFMEIPFKNENGSFFVAGRRSFPSFMYDKFTDVYSNSSSSGMGGGGPGGGFNQRNQEKPKSYFYDLNAKLTYNLTKRDIVSLSFFNGEDDLDNSREGFGSSLMSGSITDKTDWGNIGSSLKWSRNWDNKFYSNLLASYSNYYSLRDRQNSSTQSSSSSMNAVAVMFDQNTGENNKLWDYSLKFDNEYKFSRTNQMEFGLNYSRYNVDYRYSRSDSVDILNMHNGGNLISAYVQDKWTIGEKFTIHPGVRLSYYDVTSRPYFEPRFQTFYKINDRVTLKGSVGYYYQFVNRIVREDISAGSRDIWLLSGDQGIPVSNATHFIAGGSYETNGYLFDVEAYYKKLNHLSEYTLRFAPSFIDNTEYQQFFYNGEGYSRGIDFLLQKKYGKLTGWVGYTLGESRYKFPVYGDGYFSANQDVTHEFKIVGTYKPIRDLTFTASWISATGKPYTEPIGAYTLNVPNGGNMSFIVADAKNNARYPDYHRLDLLLKYDLSFIKSVKSSLSLSLFNVYDHTNVWYREYSYDTAVGVTQTNINLLGFTPNVTLSIQLK</sequence>
<evidence type="ECO:0000256" key="6">
    <source>
        <dbReference type="ARBA" id="ARBA00023077"/>
    </source>
</evidence>
<dbReference type="Gene3D" id="2.170.130.10">
    <property type="entry name" value="TonB-dependent receptor, plug domain"/>
    <property type="match status" value="1"/>
</dbReference>
<organism evidence="14 15">
    <name type="scientific">Candidatus Ordinivivax streblomastigis</name>
    <dbReference type="NCBI Taxonomy" id="2540710"/>
    <lineage>
        <taxon>Bacteria</taxon>
        <taxon>Pseudomonadati</taxon>
        <taxon>Bacteroidota</taxon>
        <taxon>Bacteroidia</taxon>
        <taxon>Bacteroidales</taxon>
        <taxon>Candidatus Ordinivivax</taxon>
    </lineage>
</organism>
<evidence type="ECO:0000313" key="15">
    <source>
        <dbReference type="Proteomes" id="UP000324575"/>
    </source>
</evidence>
<comment type="subcellular location">
    <subcellularLocation>
        <location evidence="1 10">Cell outer membrane</location>
        <topology evidence="1 10">Multi-pass membrane protein</topology>
    </subcellularLocation>
</comment>
<evidence type="ECO:0000256" key="7">
    <source>
        <dbReference type="ARBA" id="ARBA00023136"/>
    </source>
</evidence>
<feature type="domain" description="TonB-dependent receptor-like beta-barrel" evidence="12">
    <location>
        <begin position="435"/>
        <end position="864"/>
    </location>
</feature>
<protein>
    <submittedName>
        <fullName evidence="14">TonB-dependent receptor SusC</fullName>
    </submittedName>
</protein>
<keyword evidence="5" id="KW-0732">Signal</keyword>
<dbReference type="Pfam" id="PF07715">
    <property type="entry name" value="Plug"/>
    <property type="match status" value="1"/>
</dbReference>
<dbReference type="Pfam" id="PF00593">
    <property type="entry name" value="TonB_dep_Rec_b-barrel"/>
    <property type="match status" value="1"/>
</dbReference>
<dbReference type="InterPro" id="IPR039426">
    <property type="entry name" value="TonB-dep_rcpt-like"/>
</dbReference>
<comment type="similarity">
    <text evidence="10 11">Belongs to the TonB-dependent receptor family.</text>
</comment>
<evidence type="ECO:0000256" key="5">
    <source>
        <dbReference type="ARBA" id="ARBA00022729"/>
    </source>
</evidence>
<dbReference type="InterPro" id="IPR008969">
    <property type="entry name" value="CarboxyPept-like_regulatory"/>
</dbReference>
<evidence type="ECO:0000256" key="3">
    <source>
        <dbReference type="ARBA" id="ARBA00022452"/>
    </source>
</evidence>
<evidence type="ECO:0000259" key="12">
    <source>
        <dbReference type="Pfam" id="PF00593"/>
    </source>
</evidence>
<evidence type="ECO:0000256" key="2">
    <source>
        <dbReference type="ARBA" id="ARBA00022448"/>
    </source>
</evidence>
<evidence type="ECO:0000256" key="11">
    <source>
        <dbReference type="RuleBase" id="RU003357"/>
    </source>
</evidence>
<dbReference type="Pfam" id="PF13715">
    <property type="entry name" value="CarbopepD_reg_2"/>
    <property type="match status" value="1"/>
</dbReference>
<dbReference type="Gene3D" id="2.60.40.1120">
    <property type="entry name" value="Carboxypeptidase-like, regulatory domain"/>
    <property type="match status" value="1"/>
</dbReference>
<dbReference type="InterPro" id="IPR012910">
    <property type="entry name" value="Plug_dom"/>
</dbReference>
<dbReference type="InterPro" id="IPR037066">
    <property type="entry name" value="Plug_dom_sf"/>
</dbReference>
<reference evidence="14 15" key="1">
    <citation type="submission" date="2019-03" db="EMBL/GenBank/DDBJ databases">
        <title>Single cell metagenomics reveals metabolic interactions within the superorganism composed of flagellate Streblomastix strix and complex community of Bacteroidetes bacteria on its surface.</title>
        <authorList>
            <person name="Treitli S.C."/>
            <person name="Kolisko M."/>
            <person name="Husnik F."/>
            <person name="Keeling P."/>
            <person name="Hampl V."/>
        </authorList>
    </citation>
    <scope>NUCLEOTIDE SEQUENCE [LARGE SCALE GENOMIC DNA]</scope>
    <source>
        <strain evidence="14">St1</strain>
    </source>
</reference>
<feature type="domain" description="TonB-dependent receptor plug" evidence="13">
    <location>
        <begin position="242"/>
        <end position="328"/>
    </location>
</feature>
<keyword evidence="9 10" id="KW-0998">Cell outer membrane</keyword>
<dbReference type="AlphaFoldDB" id="A0A5M8P2H8"/>
<keyword evidence="2 10" id="KW-0813">Transport</keyword>
<keyword evidence="4 10" id="KW-0812">Transmembrane</keyword>
<evidence type="ECO:0000256" key="8">
    <source>
        <dbReference type="ARBA" id="ARBA00023170"/>
    </source>
</evidence>
<keyword evidence="7 10" id="KW-0472">Membrane</keyword>
<evidence type="ECO:0000256" key="1">
    <source>
        <dbReference type="ARBA" id="ARBA00004571"/>
    </source>
</evidence>
<evidence type="ECO:0000256" key="9">
    <source>
        <dbReference type="ARBA" id="ARBA00023237"/>
    </source>
</evidence>
<evidence type="ECO:0000256" key="10">
    <source>
        <dbReference type="PROSITE-ProRule" id="PRU01360"/>
    </source>
</evidence>
<name>A0A5M8P2H8_9BACT</name>
<evidence type="ECO:0000256" key="4">
    <source>
        <dbReference type="ARBA" id="ARBA00022692"/>
    </source>
</evidence>
<keyword evidence="3 10" id="KW-1134">Transmembrane beta strand</keyword>
<evidence type="ECO:0000313" key="14">
    <source>
        <dbReference type="EMBL" id="KAA6302552.1"/>
    </source>
</evidence>
<dbReference type="GO" id="GO:0009279">
    <property type="term" value="C:cell outer membrane"/>
    <property type="evidence" value="ECO:0007669"/>
    <property type="project" value="UniProtKB-SubCell"/>
</dbReference>
<dbReference type="SUPFAM" id="SSF56935">
    <property type="entry name" value="Porins"/>
    <property type="match status" value="1"/>
</dbReference>
<dbReference type="InterPro" id="IPR036942">
    <property type="entry name" value="Beta-barrel_TonB_sf"/>
</dbReference>
<dbReference type="Gene3D" id="2.40.170.20">
    <property type="entry name" value="TonB-dependent receptor, beta-barrel domain"/>
    <property type="match status" value="1"/>
</dbReference>
<proteinExistence type="inferred from homology"/>
<gene>
    <name evidence="14" type="ORF">EZS26_001384</name>
</gene>
<dbReference type="Proteomes" id="UP000324575">
    <property type="component" value="Unassembled WGS sequence"/>
</dbReference>